<protein>
    <submittedName>
        <fullName evidence="5">Choice-of-anchor A family protein</fullName>
    </submittedName>
</protein>
<gene>
    <name evidence="5" type="ORF">POL68_11695</name>
</gene>
<name>A0ABT5D9Z4_9BACT</name>
<dbReference type="NCBIfam" id="TIGR02232">
    <property type="entry name" value="myxo_disulf_rpt"/>
    <property type="match status" value="1"/>
</dbReference>
<dbReference type="InterPro" id="IPR008859">
    <property type="entry name" value="Thrombospondin_C"/>
</dbReference>
<dbReference type="Proteomes" id="UP001221838">
    <property type="component" value="Unassembled WGS sequence"/>
</dbReference>
<dbReference type="Pfam" id="PF20597">
    <property type="entry name" value="pAdhesive_15"/>
    <property type="match status" value="1"/>
</dbReference>
<dbReference type="RefSeq" id="WP_272137400.1">
    <property type="nucleotide sequence ID" value="NZ_JAQNDM010000002.1"/>
</dbReference>
<dbReference type="PROSITE" id="PS51236">
    <property type="entry name" value="TSP_CTER"/>
    <property type="match status" value="1"/>
</dbReference>
<keyword evidence="1" id="KW-0732">Signal</keyword>
<keyword evidence="3" id="KW-1015">Disulfide bond</keyword>
<dbReference type="InterPro" id="IPR013320">
    <property type="entry name" value="ConA-like_dom_sf"/>
</dbReference>
<evidence type="ECO:0000313" key="6">
    <source>
        <dbReference type="Proteomes" id="UP001221838"/>
    </source>
</evidence>
<feature type="domain" description="TSP C-terminal" evidence="4">
    <location>
        <begin position="80"/>
        <end position="289"/>
    </location>
</feature>
<evidence type="ECO:0000313" key="5">
    <source>
        <dbReference type="EMBL" id="MDC0709127.1"/>
    </source>
</evidence>
<dbReference type="SUPFAM" id="SSF49899">
    <property type="entry name" value="Concanavalin A-like lectins/glucanases"/>
    <property type="match status" value="1"/>
</dbReference>
<dbReference type="EMBL" id="JAQNDM010000002">
    <property type="protein sequence ID" value="MDC0709127.1"/>
    <property type="molecule type" value="Genomic_DNA"/>
</dbReference>
<evidence type="ECO:0000256" key="3">
    <source>
        <dbReference type="ARBA" id="ARBA00023157"/>
    </source>
</evidence>
<sequence>MHHGLTGMSLAIAGLLVCAGCGVEEGDALRSTTRSISAAAGACGDGNRAADEQCDDGNSTEGDGCSSVCTVENGFVCTDANFSLAYHERWPAGSDPAPRWILSPDRLTLRQSVNSGPAVYMTNLPAAGSELVFDLAVETTSDDDFIGWVVAYDQGDTTNPQAEFMLFDWKQLDQTLSGGKVGRAGLAMSRVKGVVTPSGQDGVDPFWAHFGAISEEARGITLSRTGWADHAVYRVRMEYEVSRVRVWVNNVLQFDQQGTFPIGRFGFYTNSQQDSRFTLVSPTAGSICGLDPEADPDGDGVPTGNDPKPFDPSICGDANGDGIDDCAPSQDCIEVRLSDYNLFLTGNYTAGTDVEGKVAAGGNISMENFSVGWKLPDTQIAQALVAGGNLSLSNGGVWGDAWYGGSYSGAGVTFVRGSASQGTPIDFAARGSELRNLSLRLAALEVSGSTVLESWGGVMLRGTASGVNVFEVPASAFASAKALFIEAPAGSLAVINIRGDSASFKGFGHSFSGGIDQHGVLYNFVDAASITAEGYGFWGTVLAPLAHVTFSHGSFDGGLYARSLTGNAEGHLNALTDRDICP</sequence>
<dbReference type="Gene3D" id="2.60.120.200">
    <property type="match status" value="1"/>
</dbReference>
<evidence type="ECO:0000256" key="1">
    <source>
        <dbReference type="ARBA" id="ARBA00022729"/>
    </source>
</evidence>
<organism evidence="5 6">
    <name type="scientific">Stigmatella ashevillensis</name>
    <dbReference type="NCBI Taxonomy" id="2995309"/>
    <lineage>
        <taxon>Bacteria</taxon>
        <taxon>Pseudomonadati</taxon>
        <taxon>Myxococcota</taxon>
        <taxon>Myxococcia</taxon>
        <taxon>Myxococcales</taxon>
        <taxon>Cystobacterineae</taxon>
        <taxon>Archangiaceae</taxon>
        <taxon>Stigmatella</taxon>
    </lineage>
</organism>
<accession>A0ABT5D9Z4</accession>
<proteinExistence type="predicted"/>
<comment type="caution">
    <text evidence="5">The sequence shown here is derived from an EMBL/GenBank/DDBJ whole genome shotgun (WGS) entry which is preliminary data.</text>
</comment>
<dbReference type="InterPro" id="IPR011936">
    <property type="entry name" value="Myxo_disulph_rpt"/>
</dbReference>
<keyword evidence="6" id="KW-1185">Reference proteome</keyword>
<reference evidence="5 6" key="1">
    <citation type="submission" date="2022-11" db="EMBL/GenBank/DDBJ databases">
        <title>Minimal conservation of predation-associated metabolite biosynthetic gene clusters underscores biosynthetic potential of Myxococcota including descriptions for ten novel species: Archangium lansinium sp. nov., Myxococcus landrumus sp. nov., Nannocystis bai.</title>
        <authorList>
            <person name="Ahearne A."/>
            <person name="Stevens C."/>
            <person name="Dowd S."/>
        </authorList>
    </citation>
    <scope>NUCLEOTIDE SEQUENCE [LARGE SCALE GENOMIC DNA]</scope>
    <source>
        <strain evidence="5 6">NCWAL01</strain>
    </source>
</reference>
<evidence type="ECO:0000259" key="4">
    <source>
        <dbReference type="PROSITE" id="PS51236"/>
    </source>
</evidence>
<keyword evidence="2" id="KW-0677">Repeat</keyword>
<dbReference type="InterPro" id="IPR026588">
    <property type="entry name" value="Choice_anch_A"/>
</dbReference>
<evidence type="ECO:0000256" key="2">
    <source>
        <dbReference type="ARBA" id="ARBA00022737"/>
    </source>
</evidence>
<dbReference type="NCBIfam" id="TIGR04215">
    <property type="entry name" value="choice_anch_A"/>
    <property type="match status" value="1"/>
</dbReference>